<gene>
    <name evidence="2" type="ORF">MNBD_IGNAVI01-2288</name>
</gene>
<name>A0A3B1BHP1_9ZZZZ</name>
<dbReference type="AlphaFoldDB" id="A0A3B1BHP1"/>
<protein>
    <recommendedName>
        <fullName evidence="1">Transposase zinc-binding domain-containing protein</fullName>
    </recommendedName>
</protein>
<evidence type="ECO:0000259" key="1">
    <source>
        <dbReference type="Pfam" id="PF14319"/>
    </source>
</evidence>
<sequence>MTTIASIIKEYEEDYIQEYNSLILPSHYKALYAMKTCRSSHSPKMLMKCESKECSNRVLVPHSCGHRHCPHCQNHETTLWIDKQLQKQVPSDYFMITFTLPAQFRAVAWFNQRTLYSALFNSAWNTIKSFSLNDKKLGGTPGAITVLHTNSRELNFHPNSKKTLLILRWVFRVNSDYGKQTEVKPRKKMVCSCCGAFMEIIKTRIMPYELIPEGIP</sequence>
<dbReference type="Pfam" id="PF14319">
    <property type="entry name" value="Zn_Tnp_IS91"/>
    <property type="match status" value="1"/>
</dbReference>
<proteinExistence type="predicted"/>
<accession>A0A3B1BHP1</accession>
<dbReference type="PANTHER" id="PTHR37023:SF1">
    <property type="entry name" value="ISSOD25 TRANSPOSASE TNPA_ISSOD25"/>
    <property type="match status" value="1"/>
</dbReference>
<feature type="domain" description="Transposase zinc-binding" evidence="1">
    <location>
        <begin position="7"/>
        <end position="100"/>
    </location>
</feature>
<dbReference type="EMBL" id="UOGD01000086">
    <property type="protein sequence ID" value="VAX17846.1"/>
    <property type="molecule type" value="Genomic_DNA"/>
</dbReference>
<dbReference type="PANTHER" id="PTHR37023">
    <property type="entry name" value="TRANSPOSASE"/>
    <property type="match status" value="1"/>
</dbReference>
<organism evidence="2">
    <name type="scientific">hydrothermal vent metagenome</name>
    <dbReference type="NCBI Taxonomy" id="652676"/>
    <lineage>
        <taxon>unclassified sequences</taxon>
        <taxon>metagenomes</taxon>
        <taxon>ecological metagenomes</taxon>
    </lineage>
</organism>
<reference evidence="2" key="1">
    <citation type="submission" date="2018-06" db="EMBL/GenBank/DDBJ databases">
        <authorList>
            <person name="Zhirakovskaya E."/>
        </authorList>
    </citation>
    <scope>NUCLEOTIDE SEQUENCE</scope>
</reference>
<dbReference type="InterPro" id="IPR026889">
    <property type="entry name" value="Zn_Tnp"/>
</dbReference>
<evidence type="ECO:0000313" key="2">
    <source>
        <dbReference type="EMBL" id="VAX17846.1"/>
    </source>
</evidence>